<accession>G9WZK4</accession>
<evidence type="ECO:0000256" key="1">
    <source>
        <dbReference type="SAM" id="Coils"/>
    </source>
</evidence>
<dbReference type="RefSeq" id="WP_009525834.1">
    <property type="nucleotide sequence ID" value="NZ_JH414557.1"/>
</dbReference>
<proteinExistence type="predicted"/>
<organism evidence="2 3">
    <name type="scientific">Peptoanaerobacter stomatis</name>
    <dbReference type="NCBI Taxonomy" id="796937"/>
    <lineage>
        <taxon>Bacteria</taxon>
        <taxon>Bacillati</taxon>
        <taxon>Bacillota</taxon>
        <taxon>Clostridia</taxon>
        <taxon>Peptostreptococcales</taxon>
        <taxon>Filifactoraceae</taxon>
        <taxon>Peptoanaerobacter</taxon>
    </lineage>
</organism>
<keyword evidence="1" id="KW-0175">Coiled coil</keyword>
<gene>
    <name evidence="2" type="ORF">HMPREF9629_01605</name>
</gene>
<sequence>MISSISGQNNVHILTVNNNKIKNDQDDVNVMLDKKDQSQKDIFAKFEKAAGRKTIFLGDIYDSEGYIDEFDKVSREYRDKMCAVEENARYEIKGNLHRRRCDFHFAYIISPTETINEMEEKYQELKKGILENYTGEEQKKQLSALDKEFKIVMDKNVVRPIEDTINYNRGIIFLLEFFSKISDSKSHFGNITKGDIERFKSEIDKIKKQFEELKKSLEQIHEKEGVLDYIAKIGDMMALSSKNLAKSFNAKFKKVDEKAIEKLEEFGKLSKEKEKLLKYKDKGKTDEEKYQSAAKNKKELEKIDKRIKSFVEYELKIR</sequence>
<dbReference type="BioCyc" id="EBAC796937-HMP:GMGH-1610-MONOMER"/>
<evidence type="ECO:0000313" key="2">
    <source>
        <dbReference type="EMBL" id="EHL15891.1"/>
    </source>
</evidence>
<protein>
    <submittedName>
        <fullName evidence="2">Uncharacterized protein</fullName>
    </submittedName>
</protein>
<reference evidence="2 3" key="1">
    <citation type="submission" date="2011-08" db="EMBL/GenBank/DDBJ databases">
        <title>The Genome Sequence of Eubacteriaceae bacterium ACC19a.</title>
        <authorList>
            <consortium name="The Broad Institute Genome Sequencing Platform"/>
            <person name="Earl A."/>
            <person name="Ward D."/>
            <person name="Feldgarden M."/>
            <person name="Gevers D."/>
            <person name="Sizova M."/>
            <person name="Hazen A."/>
            <person name="Epstein S."/>
            <person name="Young S.K."/>
            <person name="Zeng Q."/>
            <person name="Gargeya S."/>
            <person name="Fitzgerald M."/>
            <person name="Haas B."/>
            <person name="Abouelleil A."/>
            <person name="Alvarado L."/>
            <person name="Arachchi H.M."/>
            <person name="Berlin A."/>
            <person name="Brown A."/>
            <person name="Chapman S.B."/>
            <person name="Chen Z."/>
            <person name="Dunbar C."/>
            <person name="Freedman E."/>
            <person name="Gearin G."/>
            <person name="Gellesch M."/>
            <person name="Goldberg J."/>
            <person name="Griggs A."/>
            <person name="Gujja S."/>
            <person name="Heiman D."/>
            <person name="Howarth C."/>
            <person name="Larson L."/>
            <person name="Lui A."/>
            <person name="MacDonald P.J.P."/>
            <person name="Montmayeur A."/>
            <person name="Murphy C."/>
            <person name="Neiman D."/>
            <person name="Pearson M."/>
            <person name="Priest M."/>
            <person name="Roberts A."/>
            <person name="Saif S."/>
            <person name="Shea T."/>
            <person name="Shenoy N."/>
            <person name="Sisk P."/>
            <person name="Stolte C."/>
            <person name="Sykes S."/>
            <person name="Wortman J."/>
            <person name="Nusbaum C."/>
            <person name="Birren B."/>
        </authorList>
    </citation>
    <scope>NUCLEOTIDE SEQUENCE [LARGE SCALE GENOMIC DNA]</scope>
    <source>
        <strain evidence="2 3">ACC19a</strain>
    </source>
</reference>
<dbReference type="EMBL" id="AFZE01000008">
    <property type="protein sequence ID" value="EHL15891.1"/>
    <property type="molecule type" value="Genomic_DNA"/>
</dbReference>
<evidence type="ECO:0000313" key="3">
    <source>
        <dbReference type="Proteomes" id="UP000006437"/>
    </source>
</evidence>
<name>G9WZK4_9FIRM</name>
<comment type="caution">
    <text evidence="2">The sequence shown here is derived from an EMBL/GenBank/DDBJ whole genome shotgun (WGS) entry which is preliminary data.</text>
</comment>
<feature type="coiled-coil region" evidence="1">
    <location>
        <begin position="196"/>
        <end position="223"/>
    </location>
</feature>
<dbReference type="HOGENOM" id="CLU_873923_0_0_9"/>
<dbReference type="AlphaFoldDB" id="G9WZK4"/>
<dbReference type="Proteomes" id="UP000006437">
    <property type="component" value="Unassembled WGS sequence"/>
</dbReference>